<organism evidence="2 3">
    <name type="scientific">Paractinoplanes bogorensis</name>
    <dbReference type="NCBI Taxonomy" id="1610840"/>
    <lineage>
        <taxon>Bacteria</taxon>
        <taxon>Bacillati</taxon>
        <taxon>Actinomycetota</taxon>
        <taxon>Actinomycetes</taxon>
        <taxon>Micromonosporales</taxon>
        <taxon>Micromonosporaceae</taxon>
        <taxon>Paractinoplanes</taxon>
    </lineage>
</organism>
<dbReference type="EMBL" id="JAHKKG010000008">
    <property type="protein sequence ID" value="MBU2667132.1"/>
    <property type="molecule type" value="Genomic_DNA"/>
</dbReference>
<evidence type="ECO:0000313" key="3">
    <source>
        <dbReference type="Proteomes" id="UP001519654"/>
    </source>
</evidence>
<dbReference type="InterPro" id="IPR002575">
    <property type="entry name" value="Aminoglycoside_PTrfase"/>
</dbReference>
<sequence length="269" mass="29334">MARQQWDQLPPALRNLITDHEGPFKDVQDPGAGSNADFAATLTAYDGSLAFCKGARLDTDQTGFLRNEIRLNQHLPRDLAPRLRWSAEADGWLVAAFDHVPGTSADLRPGSPDLPVIARTLTRMAKALTPCPPVNIQPATARWGRLLDPALIDGDTLLHTDMTHNNFLIADGHAQVVDWSMPCRGAIWLDTARMLVRLIRAGHTPTQAESWAAALPTWTEASPEAVDAFAAALAKLSRKLRDTSADAPHLAEMATASGAWVQHRLKQPQ</sequence>
<dbReference type="InterPro" id="IPR011009">
    <property type="entry name" value="Kinase-like_dom_sf"/>
</dbReference>
<dbReference type="Pfam" id="PF01636">
    <property type="entry name" value="APH"/>
    <property type="match status" value="1"/>
</dbReference>
<dbReference type="RefSeq" id="WP_215791385.1">
    <property type="nucleotide sequence ID" value="NZ_JAHKKG010000008.1"/>
</dbReference>
<dbReference type="Proteomes" id="UP001519654">
    <property type="component" value="Unassembled WGS sequence"/>
</dbReference>
<accession>A0ABS5YUK9</accession>
<feature type="domain" description="Aminoglycoside phosphotransferase" evidence="1">
    <location>
        <begin position="153"/>
        <end position="221"/>
    </location>
</feature>
<reference evidence="2 3" key="1">
    <citation type="submission" date="2021-06" db="EMBL/GenBank/DDBJ databases">
        <title>Actinoplanes lichenicola sp. nov., and Actinoplanes ovalisporus sp. nov., isolated from lichen in Thailand.</title>
        <authorList>
            <person name="Saeng-In P."/>
            <person name="Kanchanasin P."/>
            <person name="Yuki M."/>
            <person name="Kudo T."/>
            <person name="Ohkuma M."/>
            <person name="Phongsopitanun W."/>
            <person name="Tanasupawat S."/>
        </authorList>
    </citation>
    <scope>NUCLEOTIDE SEQUENCE [LARGE SCALE GENOMIC DNA]</scope>
    <source>
        <strain evidence="2 3">NBRC 110975</strain>
    </source>
</reference>
<dbReference type="SUPFAM" id="SSF56112">
    <property type="entry name" value="Protein kinase-like (PK-like)"/>
    <property type="match status" value="1"/>
</dbReference>
<keyword evidence="3" id="KW-1185">Reference proteome</keyword>
<gene>
    <name evidence="2" type="ORF">KOI35_26855</name>
</gene>
<evidence type="ECO:0000259" key="1">
    <source>
        <dbReference type="Pfam" id="PF01636"/>
    </source>
</evidence>
<evidence type="ECO:0000313" key="2">
    <source>
        <dbReference type="EMBL" id="MBU2667132.1"/>
    </source>
</evidence>
<dbReference type="Gene3D" id="3.90.1200.10">
    <property type="match status" value="1"/>
</dbReference>
<name>A0ABS5YUK9_9ACTN</name>
<protein>
    <recommendedName>
        <fullName evidence="1">Aminoglycoside phosphotransferase domain-containing protein</fullName>
    </recommendedName>
</protein>
<comment type="caution">
    <text evidence="2">The sequence shown here is derived from an EMBL/GenBank/DDBJ whole genome shotgun (WGS) entry which is preliminary data.</text>
</comment>
<proteinExistence type="predicted"/>